<dbReference type="SMART" id="SM00535">
    <property type="entry name" value="RIBOc"/>
    <property type="match status" value="1"/>
</dbReference>
<evidence type="ECO:0000313" key="2">
    <source>
        <dbReference type="EMBL" id="ABS54826.1"/>
    </source>
</evidence>
<dbReference type="EMBL" id="CP000780">
    <property type="protein sequence ID" value="ABS54826.1"/>
    <property type="molecule type" value="Genomic_DNA"/>
</dbReference>
<dbReference type="CDD" id="cd00593">
    <property type="entry name" value="RIBOc"/>
    <property type="match status" value="1"/>
</dbReference>
<sequence length="154" mass="17020">MPSPLSELETRLGFTIKDRTILDAALTRQAYINENPTAGNDCMDPLATVGDAVLGAVVATRLYESGIRDKGTLTSEKIRGVNRDKTRAFAEKFQLHKFIRWGKGEEKNKVWEQGSQAFDAAFEALIGAVFLDTRRQGKDGLAAVQVLLEGLKFF</sequence>
<dbReference type="GO" id="GO:0006396">
    <property type="term" value="P:RNA processing"/>
    <property type="evidence" value="ECO:0007669"/>
    <property type="project" value="InterPro"/>
</dbReference>
<dbReference type="KEGG" id="mbn:Mboo_0304"/>
<accession>A7I515</accession>
<dbReference type="SUPFAM" id="SSF69065">
    <property type="entry name" value="RNase III domain-like"/>
    <property type="match status" value="1"/>
</dbReference>
<name>A7I515_METB6</name>
<evidence type="ECO:0000313" key="3">
    <source>
        <dbReference type="Proteomes" id="UP000002408"/>
    </source>
</evidence>
<dbReference type="GeneID" id="5412066"/>
<keyword evidence="3" id="KW-1185">Reference proteome</keyword>
<organism evidence="2 3">
    <name type="scientific">Methanoregula boonei (strain DSM 21154 / JCM 14090 / 6A8)</name>
    <dbReference type="NCBI Taxonomy" id="456442"/>
    <lineage>
        <taxon>Archaea</taxon>
        <taxon>Methanobacteriati</taxon>
        <taxon>Methanobacteriota</taxon>
        <taxon>Stenosarchaea group</taxon>
        <taxon>Methanomicrobia</taxon>
        <taxon>Methanomicrobiales</taxon>
        <taxon>Methanoregulaceae</taxon>
        <taxon>Methanoregula</taxon>
    </lineage>
</organism>
<dbReference type="RefSeq" id="WP_011991314.1">
    <property type="nucleotide sequence ID" value="NC_009712.1"/>
</dbReference>
<dbReference type="Pfam" id="PF00636">
    <property type="entry name" value="Ribonuclease_3"/>
    <property type="match status" value="1"/>
</dbReference>
<dbReference type="InterPro" id="IPR000999">
    <property type="entry name" value="RNase_III_dom"/>
</dbReference>
<proteinExistence type="predicted"/>
<dbReference type="Proteomes" id="UP000002408">
    <property type="component" value="Chromosome"/>
</dbReference>
<reference evidence="3" key="1">
    <citation type="journal article" date="2015" name="Microbiology">
        <title>Genome of Methanoregula boonei 6A8 reveals adaptations to oligotrophic peatland environments.</title>
        <authorList>
            <person name="Braeuer S."/>
            <person name="Cadillo-Quiroz H."/>
            <person name="Kyrpides N."/>
            <person name="Woyke T."/>
            <person name="Goodwin L."/>
            <person name="Detter C."/>
            <person name="Podell S."/>
            <person name="Yavitt J.B."/>
            <person name="Zinder S.H."/>
        </authorList>
    </citation>
    <scope>NUCLEOTIDE SEQUENCE [LARGE SCALE GENOMIC DNA]</scope>
    <source>
        <strain evidence="3">DSM 21154 / JCM 14090 / 6A8</strain>
    </source>
</reference>
<dbReference type="Gene3D" id="1.10.1520.10">
    <property type="entry name" value="Ribonuclease III domain"/>
    <property type="match status" value="1"/>
</dbReference>
<dbReference type="GO" id="GO:0004525">
    <property type="term" value="F:ribonuclease III activity"/>
    <property type="evidence" value="ECO:0007669"/>
    <property type="project" value="InterPro"/>
</dbReference>
<dbReference type="PROSITE" id="PS50142">
    <property type="entry name" value="RNASE_3_2"/>
    <property type="match status" value="1"/>
</dbReference>
<dbReference type="OrthoDB" id="106853at2157"/>
<evidence type="ECO:0000259" key="1">
    <source>
        <dbReference type="PROSITE" id="PS50142"/>
    </source>
</evidence>
<feature type="domain" description="RNase III" evidence="1">
    <location>
        <begin position="5"/>
        <end position="134"/>
    </location>
</feature>
<dbReference type="STRING" id="456442.Mboo_0304"/>
<dbReference type="HOGENOM" id="CLU_000907_3_1_2"/>
<dbReference type="AlphaFoldDB" id="A7I515"/>
<dbReference type="InterPro" id="IPR036389">
    <property type="entry name" value="RNase_III_sf"/>
</dbReference>
<protein>
    <submittedName>
        <fullName evidence="2">Ribonuclease III</fullName>
    </submittedName>
</protein>
<gene>
    <name evidence="2" type="ordered locus">Mboo_0304</name>
</gene>
<dbReference type="eggNOG" id="arCOG03457">
    <property type="taxonomic scope" value="Archaea"/>
</dbReference>